<evidence type="ECO:0000259" key="1">
    <source>
        <dbReference type="Pfam" id="PF00561"/>
    </source>
</evidence>
<dbReference type="PANTHER" id="PTHR43798:SF33">
    <property type="entry name" value="HYDROLASE, PUTATIVE (AFU_ORTHOLOGUE AFUA_2G14860)-RELATED"/>
    <property type="match status" value="1"/>
</dbReference>
<dbReference type="Proteomes" id="UP000580709">
    <property type="component" value="Unassembled WGS sequence"/>
</dbReference>
<dbReference type="Proteomes" id="UP000336646">
    <property type="component" value="Unassembled WGS sequence"/>
</dbReference>
<keyword evidence="5" id="KW-1185">Reference proteome</keyword>
<dbReference type="PRINTS" id="PR00111">
    <property type="entry name" value="ABHYDROLASE"/>
</dbReference>
<comment type="caution">
    <text evidence="3">The sequence shown here is derived from an EMBL/GenBank/DDBJ whole genome shotgun (WGS) entry which is preliminary data.</text>
</comment>
<sequence>MLHTRGTRLHAVTAGDADCPLIVLLHGTFGGWFDFSDVVAPLAQRGFHVAALDMRGYGMSDKPPPRPGSDMLLAVGDVKGAIATLGHKRAVLVGVDTGGAVAWVSAATHPETVAGLVSVSASHPADLRAAMASRPWDFMPMLGRSALAHLPSRLLERFARARARAYRANLAINTTASFQRSDRFAEVLALRRTAAAIDNAFIHSVHNSRLLTSSTPRRASVSAPTLLIHPNQSLWRRLAARQRDRVTGDYRTLTLPGAKNLPHIENPGAFVDAIAEFAGGLTDHAALRVGRRGV</sequence>
<dbReference type="AlphaFoldDB" id="A0A6C1TWM2"/>
<dbReference type="PANTHER" id="PTHR43798">
    <property type="entry name" value="MONOACYLGLYCEROL LIPASE"/>
    <property type="match status" value="1"/>
</dbReference>
<dbReference type="InterPro" id="IPR000639">
    <property type="entry name" value="Epox_hydrolase-like"/>
</dbReference>
<feature type="domain" description="AB hydrolase-1" evidence="1">
    <location>
        <begin position="20"/>
        <end position="138"/>
    </location>
</feature>
<dbReference type="OrthoDB" id="2987348at2"/>
<dbReference type="Pfam" id="PF00561">
    <property type="entry name" value="Abhydrolase_1"/>
    <property type="match status" value="1"/>
</dbReference>
<keyword evidence="3" id="KW-0378">Hydrolase</keyword>
<dbReference type="PRINTS" id="PR00412">
    <property type="entry name" value="EPOXHYDRLASE"/>
</dbReference>
<dbReference type="InterPro" id="IPR029058">
    <property type="entry name" value="AB_hydrolase_fold"/>
</dbReference>
<accession>A0A6C1TWM2</accession>
<dbReference type="EMBL" id="RXIR01000013">
    <property type="protein sequence ID" value="TVS28454.1"/>
    <property type="molecule type" value="Genomic_DNA"/>
</dbReference>
<name>A0A6C1TWM2_9CORY</name>
<reference evidence="3 4" key="1">
    <citation type="submission" date="2018-12" db="EMBL/GenBank/DDBJ databases">
        <title>Corynebacterium sanguinis sp. nov., a clinically-associated and environmental corynebacterium.</title>
        <authorList>
            <person name="Gonzales-Siles L."/>
            <person name="Jaen-Luchoro D."/>
            <person name="Cardew S."/>
            <person name="Inganas E."/>
            <person name="Ohlen M."/>
            <person name="Jensie-Markopolous S."/>
            <person name="Pinyeiro-Iglesias B."/>
            <person name="Molin K."/>
            <person name="Skovbjerg S."/>
            <person name="Svensson-Stadler L."/>
            <person name="Funke G."/>
            <person name="Moore E.R.B."/>
        </authorList>
    </citation>
    <scope>NUCLEOTIDE SEQUENCE [LARGE SCALE GENOMIC DNA]</scope>
    <source>
        <strain evidence="3 4">58734</strain>
    </source>
</reference>
<proteinExistence type="predicted"/>
<evidence type="ECO:0000313" key="2">
    <source>
        <dbReference type="EMBL" id="MBA4505817.1"/>
    </source>
</evidence>
<dbReference type="Gene3D" id="3.40.50.1820">
    <property type="entry name" value="alpha/beta hydrolase"/>
    <property type="match status" value="1"/>
</dbReference>
<dbReference type="GO" id="GO:0016020">
    <property type="term" value="C:membrane"/>
    <property type="evidence" value="ECO:0007669"/>
    <property type="project" value="TreeGrafter"/>
</dbReference>
<dbReference type="InterPro" id="IPR050266">
    <property type="entry name" value="AB_hydrolase_sf"/>
</dbReference>
<gene>
    <name evidence="3" type="ORF">EKI59_07175</name>
    <name evidence="2" type="ORF">H0H28_10915</name>
</gene>
<evidence type="ECO:0000313" key="4">
    <source>
        <dbReference type="Proteomes" id="UP000336646"/>
    </source>
</evidence>
<protein>
    <submittedName>
        <fullName evidence="3">Alpha/beta hydrolase</fullName>
    </submittedName>
</protein>
<dbReference type="GO" id="GO:0016787">
    <property type="term" value="F:hydrolase activity"/>
    <property type="evidence" value="ECO:0007669"/>
    <property type="project" value="UniProtKB-KW"/>
</dbReference>
<dbReference type="InterPro" id="IPR000073">
    <property type="entry name" value="AB_hydrolase_1"/>
</dbReference>
<dbReference type="EMBL" id="JACEOR010000477">
    <property type="protein sequence ID" value="MBA4505817.1"/>
    <property type="molecule type" value="Genomic_DNA"/>
</dbReference>
<reference evidence="2 5" key="2">
    <citation type="submission" date="2020-07" db="EMBL/GenBank/DDBJ databases">
        <authorList>
            <person name="Khare M."/>
        </authorList>
    </citation>
    <scope>NUCLEOTIDE SEQUENCE [LARGE SCALE GENOMIC DNA]</scope>
    <source>
        <strain evidence="2 5">P8776</strain>
    </source>
</reference>
<evidence type="ECO:0000313" key="3">
    <source>
        <dbReference type="EMBL" id="TVS28454.1"/>
    </source>
</evidence>
<dbReference type="SUPFAM" id="SSF53474">
    <property type="entry name" value="alpha/beta-Hydrolases"/>
    <property type="match status" value="1"/>
</dbReference>
<organism evidence="3 4">
    <name type="scientific">Corynebacterium sanguinis</name>
    <dbReference type="NCBI Taxonomy" id="2594913"/>
    <lineage>
        <taxon>Bacteria</taxon>
        <taxon>Bacillati</taxon>
        <taxon>Actinomycetota</taxon>
        <taxon>Actinomycetes</taxon>
        <taxon>Mycobacteriales</taxon>
        <taxon>Corynebacteriaceae</taxon>
        <taxon>Corynebacterium</taxon>
    </lineage>
</organism>
<evidence type="ECO:0000313" key="5">
    <source>
        <dbReference type="Proteomes" id="UP000580709"/>
    </source>
</evidence>